<reference evidence="9 10" key="1">
    <citation type="submission" date="2016-03" db="EMBL/GenBank/DDBJ databases">
        <title>Pediococcus and Lactobacillus from brewery environment - whole genome sequencing and assembly.</title>
        <authorList>
            <person name="Behr J."/>
            <person name="Geissler A.J."/>
            <person name="Vogel R.F."/>
        </authorList>
    </citation>
    <scope>NUCLEOTIDE SEQUENCE [LARGE SCALE GENOMIC DNA]</scope>
    <source>
        <strain evidence="9 10">TMW 1.1995</strain>
    </source>
</reference>
<proteinExistence type="inferred from homology"/>
<dbReference type="AlphaFoldDB" id="A0A1B2J0N5"/>
<dbReference type="SUPFAM" id="SSF103481">
    <property type="entry name" value="Multidrug resistance efflux transporter EmrE"/>
    <property type="match status" value="2"/>
</dbReference>
<evidence type="ECO:0000256" key="8">
    <source>
        <dbReference type="SAM" id="Phobius"/>
    </source>
</evidence>
<name>A0A1B2J0N5_9LACO</name>
<evidence type="ECO:0000256" key="2">
    <source>
        <dbReference type="ARBA" id="ARBA00006117"/>
    </source>
</evidence>
<dbReference type="STRING" id="240427.AYR62_05580"/>
<dbReference type="RefSeq" id="WP_065903079.1">
    <property type="nucleotide sequence ID" value="NZ_CP014912.1"/>
</dbReference>
<feature type="transmembrane region" description="Helical" evidence="8">
    <location>
        <begin position="58"/>
        <end position="79"/>
    </location>
</feature>
<dbReference type="EMBL" id="CP014924">
    <property type="protein sequence ID" value="ANZ67875.1"/>
    <property type="molecule type" value="Genomic_DNA"/>
</dbReference>
<keyword evidence="5 8" id="KW-0812">Transmembrane</keyword>
<gene>
    <name evidence="9" type="ORF">AYR63_12485</name>
</gene>
<dbReference type="Gene3D" id="1.10.3730.20">
    <property type="match status" value="1"/>
</dbReference>
<protein>
    <submittedName>
        <fullName evidence="9">Sugar transporter</fullName>
    </submittedName>
</protein>
<evidence type="ECO:0000256" key="7">
    <source>
        <dbReference type="ARBA" id="ARBA00023136"/>
    </source>
</evidence>
<dbReference type="InterPro" id="IPR037185">
    <property type="entry name" value="EmrE-like"/>
</dbReference>
<sequence>MSTLLLLAPAITWGILPLVVSATGGRPVNEIFGTALGTLIVAVIVDLFLRPTIDTKSFILALVAGAFWIVGQLGQYTGYDAIGVAQTMPISTGLQLVGTSLVGVVIFGEWSTVTAKLIGALGILILIVGVILTSIRDKKDTLSNKGNRGTIIMLVFTTIGFITYNAIPKALSDSGIAIFLPESIGMVLAVLVYLLFTRQGAAFRESASWRNIIGGVVFSVASLTYILSVRENGVNTAFIISQLSVVISTLGGLLILKEKKSRRELFATLGGLILIVGGAVITTFI</sequence>
<feature type="transmembrane region" description="Helical" evidence="8">
    <location>
        <begin position="31"/>
        <end position="49"/>
    </location>
</feature>
<evidence type="ECO:0000313" key="9">
    <source>
        <dbReference type="EMBL" id="ANZ67875.1"/>
    </source>
</evidence>
<evidence type="ECO:0000313" key="10">
    <source>
        <dbReference type="Proteomes" id="UP000093267"/>
    </source>
</evidence>
<feature type="transmembrane region" description="Helical" evidence="8">
    <location>
        <begin position="234"/>
        <end position="256"/>
    </location>
</feature>
<feature type="transmembrane region" description="Helical" evidence="8">
    <location>
        <begin position="208"/>
        <end position="228"/>
    </location>
</feature>
<keyword evidence="4 9" id="KW-0762">Sugar transport</keyword>
<dbReference type="PANTHER" id="PTHR16119:SF17">
    <property type="entry name" value="TRANSMEMBRANE PROTEIN 144"/>
    <property type="match status" value="1"/>
</dbReference>
<accession>A0A1B2J0N5</accession>
<feature type="transmembrane region" description="Helical" evidence="8">
    <location>
        <begin position="117"/>
        <end position="135"/>
    </location>
</feature>
<comment type="similarity">
    <text evidence="2">Belongs to the GRP transporter (TC 2.A.7.5) family.</text>
</comment>
<evidence type="ECO:0000256" key="1">
    <source>
        <dbReference type="ARBA" id="ARBA00004651"/>
    </source>
</evidence>
<dbReference type="Proteomes" id="UP000093267">
    <property type="component" value="Chromosome"/>
</dbReference>
<evidence type="ECO:0000256" key="4">
    <source>
        <dbReference type="ARBA" id="ARBA00022597"/>
    </source>
</evidence>
<keyword evidence="7 8" id="KW-0472">Membrane</keyword>
<keyword evidence="10" id="KW-1185">Reference proteome</keyword>
<dbReference type="OrthoDB" id="1452595at2"/>
<dbReference type="InterPro" id="IPR010651">
    <property type="entry name" value="Sugar_transport"/>
</dbReference>
<dbReference type="GO" id="GO:0005886">
    <property type="term" value="C:plasma membrane"/>
    <property type="evidence" value="ECO:0007669"/>
    <property type="project" value="UniProtKB-SubCell"/>
</dbReference>
<evidence type="ECO:0000256" key="3">
    <source>
        <dbReference type="ARBA" id="ARBA00022448"/>
    </source>
</evidence>
<feature type="transmembrane region" description="Helical" evidence="8">
    <location>
        <begin position="147"/>
        <end position="164"/>
    </location>
</feature>
<feature type="transmembrane region" description="Helical" evidence="8">
    <location>
        <begin position="265"/>
        <end position="284"/>
    </location>
</feature>
<dbReference type="CDD" id="cd23110">
    <property type="entry name" value="GRP"/>
    <property type="match status" value="1"/>
</dbReference>
<dbReference type="PANTHER" id="PTHR16119">
    <property type="entry name" value="TRANSMEMBRANE PROTEIN 144"/>
    <property type="match status" value="1"/>
</dbReference>
<feature type="transmembrane region" description="Helical" evidence="8">
    <location>
        <begin position="176"/>
        <end position="196"/>
    </location>
</feature>
<evidence type="ECO:0000256" key="5">
    <source>
        <dbReference type="ARBA" id="ARBA00022692"/>
    </source>
</evidence>
<dbReference type="Pfam" id="PF06800">
    <property type="entry name" value="Sugar_transport"/>
    <property type="match status" value="1"/>
</dbReference>
<dbReference type="GO" id="GO:0015144">
    <property type="term" value="F:carbohydrate transmembrane transporter activity"/>
    <property type="evidence" value="ECO:0007669"/>
    <property type="project" value="InterPro"/>
</dbReference>
<organism evidence="9 10">
    <name type="scientific">Secundilactobacillus paracollinoides</name>
    <dbReference type="NCBI Taxonomy" id="240427"/>
    <lineage>
        <taxon>Bacteria</taxon>
        <taxon>Bacillati</taxon>
        <taxon>Bacillota</taxon>
        <taxon>Bacilli</taxon>
        <taxon>Lactobacillales</taxon>
        <taxon>Lactobacillaceae</taxon>
        <taxon>Secundilactobacillus</taxon>
    </lineage>
</organism>
<keyword evidence="3" id="KW-0813">Transport</keyword>
<keyword evidence="6 8" id="KW-1133">Transmembrane helix</keyword>
<evidence type="ECO:0000256" key="6">
    <source>
        <dbReference type="ARBA" id="ARBA00022989"/>
    </source>
</evidence>
<comment type="subcellular location">
    <subcellularLocation>
        <location evidence="1">Cell membrane</location>
        <topology evidence="1">Multi-pass membrane protein</topology>
    </subcellularLocation>
</comment>